<accession>A0A4C1Z842</accession>
<dbReference type="STRING" id="151549.A0A4C1Z842"/>
<evidence type="ECO:0000313" key="2">
    <source>
        <dbReference type="Proteomes" id="UP000299102"/>
    </source>
</evidence>
<dbReference type="OrthoDB" id="7397102at2759"/>
<evidence type="ECO:0000313" key="1">
    <source>
        <dbReference type="EMBL" id="GBP82817.1"/>
    </source>
</evidence>
<sequence>MACSFLKGRQRPSDSSVTVIPQTCRYRGARYACGLSITCVLAGGKPLDLCSGGMIWACCVDRDTTERPSEIAPVVHNASDRYSHNLFISIEGAYPPPALAQRGGSRQPFSPFNTTDNIPKACNTIPESHVELFNSIRVTYSCDEDRTQPKPLRLTAEPWFTALRPVKRRAVALLDNRTISHSKSSFENYHREAVRTWPMLDVWLNLTFDHLMTSRFDSV</sequence>
<proteinExistence type="predicted"/>
<comment type="caution">
    <text evidence="1">The sequence shown here is derived from an EMBL/GenBank/DDBJ whole genome shotgun (WGS) entry which is preliminary data.</text>
</comment>
<dbReference type="AlphaFoldDB" id="A0A4C1Z842"/>
<keyword evidence="2" id="KW-1185">Reference proteome</keyword>
<dbReference type="EMBL" id="BGZK01001588">
    <property type="protein sequence ID" value="GBP82817.1"/>
    <property type="molecule type" value="Genomic_DNA"/>
</dbReference>
<name>A0A4C1Z842_EUMVA</name>
<protein>
    <submittedName>
        <fullName evidence="1">Uncharacterized protein</fullName>
    </submittedName>
</protein>
<organism evidence="1 2">
    <name type="scientific">Eumeta variegata</name>
    <name type="common">Bagworm moth</name>
    <name type="synonym">Eumeta japonica</name>
    <dbReference type="NCBI Taxonomy" id="151549"/>
    <lineage>
        <taxon>Eukaryota</taxon>
        <taxon>Metazoa</taxon>
        <taxon>Ecdysozoa</taxon>
        <taxon>Arthropoda</taxon>
        <taxon>Hexapoda</taxon>
        <taxon>Insecta</taxon>
        <taxon>Pterygota</taxon>
        <taxon>Neoptera</taxon>
        <taxon>Endopterygota</taxon>
        <taxon>Lepidoptera</taxon>
        <taxon>Glossata</taxon>
        <taxon>Ditrysia</taxon>
        <taxon>Tineoidea</taxon>
        <taxon>Psychidae</taxon>
        <taxon>Oiketicinae</taxon>
        <taxon>Eumeta</taxon>
    </lineage>
</organism>
<dbReference type="Proteomes" id="UP000299102">
    <property type="component" value="Unassembled WGS sequence"/>
</dbReference>
<reference evidence="1 2" key="1">
    <citation type="journal article" date="2019" name="Commun. Biol.">
        <title>The bagworm genome reveals a unique fibroin gene that provides high tensile strength.</title>
        <authorList>
            <person name="Kono N."/>
            <person name="Nakamura H."/>
            <person name="Ohtoshi R."/>
            <person name="Tomita M."/>
            <person name="Numata K."/>
            <person name="Arakawa K."/>
        </authorList>
    </citation>
    <scope>NUCLEOTIDE SEQUENCE [LARGE SCALE GENOMIC DNA]</scope>
</reference>
<gene>
    <name evidence="1" type="ORF">EVAR_61254_1</name>
</gene>